<dbReference type="InParanoid" id="A0A2G5DMX8"/>
<evidence type="ECO:0000256" key="4">
    <source>
        <dbReference type="SAM" id="Phobius"/>
    </source>
</evidence>
<sequence length="193" mass="20682">MAFVNKSVVFFMLLAVLHVSMATATVYKVGDSAGWTVVKENKDYYKNWAASKTFKVGDEIVFEYDAKAHDVIEVTKEDYNTCTVSKSPLHKFKTGNDTIPITVPGHFFYICSVQGHCHAGQKVDIRVPEDKSSKNKSSEVPSASPSASPSAKPSGGHSHSETPAPAPTHNSAVALSSMGVFGMLAIGLVALAF</sequence>
<organism evidence="7 8">
    <name type="scientific">Aquilegia coerulea</name>
    <name type="common">Rocky mountain columbine</name>
    <dbReference type="NCBI Taxonomy" id="218851"/>
    <lineage>
        <taxon>Eukaryota</taxon>
        <taxon>Viridiplantae</taxon>
        <taxon>Streptophyta</taxon>
        <taxon>Embryophyta</taxon>
        <taxon>Tracheophyta</taxon>
        <taxon>Spermatophyta</taxon>
        <taxon>Magnoliopsida</taxon>
        <taxon>Ranunculales</taxon>
        <taxon>Ranunculaceae</taxon>
        <taxon>Thalictroideae</taxon>
        <taxon>Aquilegia</taxon>
    </lineage>
</organism>
<dbReference type="PANTHER" id="PTHR33021:SF339">
    <property type="entry name" value="OS07G0570600 PROTEIN"/>
    <property type="match status" value="1"/>
</dbReference>
<evidence type="ECO:0000259" key="6">
    <source>
        <dbReference type="PROSITE" id="PS51485"/>
    </source>
</evidence>
<keyword evidence="4" id="KW-1133">Transmembrane helix</keyword>
<keyword evidence="5" id="KW-0732">Signal</keyword>
<dbReference type="SUPFAM" id="SSF49503">
    <property type="entry name" value="Cupredoxins"/>
    <property type="match status" value="1"/>
</dbReference>
<feature type="chain" id="PRO_5013767759" description="Phytocyanin domain-containing protein" evidence="5">
    <location>
        <begin position="25"/>
        <end position="193"/>
    </location>
</feature>
<keyword evidence="4" id="KW-0812">Transmembrane</keyword>
<proteinExistence type="predicted"/>
<name>A0A2G5DMX8_AQUCA</name>
<accession>A0A2G5DMX8</accession>
<evidence type="ECO:0000256" key="5">
    <source>
        <dbReference type="SAM" id="SignalP"/>
    </source>
</evidence>
<keyword evidence="4" id="KW-0472">Membrane</keyword>
<evidence type="ECO:0000256" key="3">
    <source>
        <dbReference type="SAM" id="MobiDB-lite"/>
    </source>
</evidence>
<dbReference type="InterPro" id="IPR003245">
    <property type="entry name" value="Phytocyanin_dom"/>
</dbReference>
<evidence type="ECO:0000256" key="2">
    <source>
        <dbReference type="ARBA" id="ARBA00023180"/>
    </source>
</evidence>
<keyword evidence="1" id="KW-0479">Metal-binding</keyword>
<dbReference type="InterPro" id="IPR008972">
    <property type="entry name" value="Cupredoxin"/>
</dbReference>
<dbReference type="AlphaFoldDB" id="A0A2G5DMX8"/>
<feature type="domain" description="Phytocyanin" evidence="6">
    <location>
        <begin position="25"/>
        <end position="129"/>
    </location>
</feature>
<dbReference type="Proteomes" id="UP000230069">
    <property type="component" value="Unassembled WGS sequence"/>
</dbReference>
<feature type="region of interest" description="Disordered" evidence="3">
    <location>
        <begin position="129"/>
        <end position="169"/>
    </location>
</feature>
<dbReference type="Pfam" id="PF02298">
    <property type="entry name" value="Cu_bind_like"/>
    <property type="match status" value="1"/>
</dbReference>
<dbReference type="OrthoDB" id="1933492at2759"/>
<dbReference type="EMBL" id="KZ305034">
    <property type="protein sequence ID" value="PIA44864.1"/>
    <property type="molecule type" value="Genomic_DNA"/>
</dbReference>
<dbReference type="Gene3D" id="2.60.40.420">
    <property type="entry name" value="Cupredoxins - blue copper proteins"/>
    <property type="match status" value="1"/>
</dbReference>
<evidence type="ECO:0000313" key="8">
    <source>
        <dbReference type="Proteomes" id="UP000230069"/>
    </source>
</evidence>
<dbReference type="PANTHER" id="PTHR33021">
    <property type="entry name" value="BLUE COPPER PROTEIN"/>
    <property type="match status" value="1"/>
</dbReference>
<dbReference type="STRING" id="218851.A0A2G5DMX8"/>
<keyword evidence="8" id="KW-1185">Reference proteome</keyword>
<dbReference type="PROSITE" id="PS51485">
    <property type="entry name" value="PHYTOCYANIN"/>
    <property type="match status" value="1"/>
</dbReference>
<feature type="transmembrane region" description="Helical" evidence="4">
    <location>
        <begin position="172"/>
        <end position="192"/>
    </location>
</feature>
<dbReference type="FunFam" id="2.60.40.420:FF:000003">
    <property type="entry name" value="Blue copper"/>
    <property type="match status" value="1"/>
</dbReference>
<dbReference type="InterPro" id="IPR039391">
    <property type="entry name" value="Phytocyanin-like"/>
</dbReference>
<gene>
    <name evidence="7" type="ORF">AQUCO_01700440v1</name>
</gene>
<dbReference type="GO" id="GO:0009055">
    <property type="term" value="F:electron transfer activity"/>
    <property type="evidence" value="ECO:0007669"/>
    <property type="project" value="InterPro"/>
</dbReference>
<protein>
    <recommendedName>
        <fullName evidence="6">Phytocyanin domain-containing protein</fullName>
    </recommendedName>
</protein>
<evidence type="ECO:0000256" key="1">
    <source>
        <dbReference type="ARBA" id="ARBA00022723"/>
    </source>
</evidence>
<feature type="compositionally biased region" description="Low complexity" evidence="3">
    <location>
        <begin position="138"/>
        <end position="157"/>
    </location>
</feature>
<dbReference type="GO" id="GO:0005886">
    <property type="term" value="C:plasma membrane"/>
    <property type="evidence" value="ECO:0007669"/>
    <property type="project" value="TreeGrafter"/>
</dbReference>
<keyword evidence="2" id="KW-0325">Glycoprotein</keyword>
<feature type="signal peptide" evidence="5">
    <location>
        <begin position="1"/>
        <end position="24"/>
    </location>
</feature>
<dbReference type="GO" id="GO:0046872">
    <property type="term" value="F:metal ion binding"/>
    <property type="evidence" value="ECO:0007669"/>
    <property type="project" value="UniProtKB-KW"/>
</dbReference>
<evidence type="ECO:0000313" key="7">
    <source>
        <dbReference type="EMBL" id="PIA44864.1"/>
    </source>
</evidence>
<reference evidence="7 8" key="1">
    <citation type="submission" date="2017-09" db="EMBL/GenBank/DDBJ databases">
        <title>WGS assembly of Aquilegia coerulea Goldsmith.</title>
        <authorList>
            <person name="Hodges S."/>
            <person name="Kramer E."/>
            <person name="Nordborg M."/>
            <person name="Tomkins J."/>
            <person name="Borevitz J."/>
            <person name="Derieg N."/>
            <person name="Yan J."/>
            <person name="Mihaltcheva S."/>
            <person name="Hayes R.D."/>
            <person name="Rokhsar D."/>
        </authorList>
    </citation>
    <scope>NUCLEOTIDE SEQUENCE [LARGE SCALE GENOMIC DNA]</scope>
    <source>
        <strain evidence="8">cv. Goldsmith</strain>
    </source>
</reference>